<dbReference type="Pfam" id="PF13426">
    <property type="entry name" value="PAS_9"/>
    <property type="match status" value="1"/>
</dbReference>
<evidence type="ECO:0000259" key="8">
    <source>
        <dbReference type="PROSITE" id="PS50109"/>
    </source>
</evidence>
<dbReference type="SUPFAM" id="SSF55874">
    <property type="entry name" value="ATPase domain of HSP90 chaperone/DNA topoisomerase II/histidine kinase"/>
    <property type="match status" value="1"/>
</dbReference>
<dbReference type="EC" id="2.7.13.3" evidence="2"/>
<dbReference type="SUPFAM" id="SSF55785">
    <property type="entry name" value="PYP-like sensor domain (PAS domain)"/>
    <property type="match status" value="1"/>
</dbReference>
<dbReference type="SMART" id="SM00387">
    <property type="entry name" value="HATPase_c"/>
    <property type="match status" value="1"/>
</dbReference>
<sequence>MMSQTTPILQMKNIHVSYEACKALKGVDFDLYQGEIHGLVGEHRAGKSTLVKLLSGVVRKEKGQILFKGRNVEYFTPKSSMQDKIGIIYQHLNVFPNLSAVENVFIGRDLTFFSGLLRSSKMTKKTEEIFARMGVAIQPHVPIEFLSEDQQQMVELAKVLSSEPEIMIFDEISSKLTPDEMEYIYQLLFEFKQQGKSVIYISHNMDEIFEFADRVTILKNGYRLGTEEIKDLDKIKLIKMTYSFVLSREELEQDNRELYLLKKYNEDIIKNLPEGVIILDPENMVYIMNYAAIQILELDHQAIHRQSISRIFKSEALAQANDILSAIETREEQSWDELEYGSEKIIQLHTFPFKDEDYKFLGTILIIQDISKERYLNEYLLRTEKIASIAELAAGVAHEVNNPLGIIQNYVSFLKEQPIGRENIVRLEKVEHELDRIVGIIESLLSFSKFKQMPMKRINLATVLDEVIILISHKLKEKQIRFLRATDDREIPIFGDENRLKQVFINLLMNSIEAVMYDGMIELTTRIHEESRSVEITVSDDGYGIPEEIMPHIFDPFFSTKVGKKNSGLGLSICHHIIEAHQGIITCASGETTMFHVRLPLLAD</sequence>
<dbReference type="InterPro" id="IPR003661">
    <property type="entry name" value="HisK_dim/P_dom"/>
</dbReference>
<dbReference type="HOGENOM" id="CLU_437875_0_0_0"/>
<dbReference type="Proteomes" id="UP000030661">
    <property type="component" value="Unassembled WGS sequence"/>
</dbReference>
<dbReference type="eggNOG" id="COG3852">
    <property type="taxonomic scope" value="Bacteria"/>
</dbReference>
<evidence type="ECO:0000256" key="4">
    <source>
        <dbReference type="ARBA" id="ARBA00022553"/>
    </source>
</evidence>
<dbReference type="AlphaFoldDB" id="A0A081C914"/>
<comment type="catalytic activity">
    <reaction evidence="1">
        <text>ATP + protein L-histidine = ADP + protein N-phospho-L-histidine.</text>
        <dbReference type="EC" id="2.7.13.3"/>
    </reaction>
</comment>
<dbReference type="Pfam" id="PF02518">
    <property type="entry name" value="HATPase_c"/>
    <property type="match status" value="1"/>
</dbReference>
<dbReference type="CDD" id="cd00130">
    <property type="entry name" value="PAS"/>
    <property type="match status" value="1"/>
</dbReference>
<dbReference type="SMART" id="SM00388">
    <property type="entry name" value="HisKA"/>
    <property type="match status" value="1"/>
</dbReference>
<dbReference type="InterPro" id="IPR036097">
    <property type="entry name" value="HisK_dim/P_sf"/>
</dbReference>
<keyword evidence="11" id="KW-1185">Reference proteome</keyword>
<keyword evidence="4" id="KW-0597">Phosphoprotein</keyword>
<dbReference type="InterPro" id="IPR003594">
    <property type="entry name" value="HATPase_dom"/>
</dbReference>
<evidence type="ECO:0000256" key="5">
    <source>
        <dbReference type="ARBA" id="ARBA00022737"/>
    </source>
</evidence>
<evidence type="ECO:0000259" key="9">
    <source>
        <dbReference type="PROSITE" id="PS50893"/>
    </source>
</evidence>
<dbReference type="Pfam" id="PF00512">
    <property type="entry name" value="HisKA"/>
    <property type="match status" value="1"/>
</dbReference>
<dbReference type="EMBL" id="DF820476">
    <property type="protein sequence ID" value="GAK61069.1"/>
    <property type="molecule type" value="Genomic_DNA"/>
</dbReference>
<reference evidence="10 11" key="1">
    <citation type="journal article" date="2015" name="PeerJ">
        <title>First genomic representation of candidate bacterial phylum KSB3 points to enhanced environmental sensing as a trigger of wastewater bulking.</title>
        <authorList>
            <person name="Sekiguchi Y."/>
            <person name="Ohashi A."/>
            <person name="Parks D.H."/>
            <person name="Yamauchi T."/>
            <person name="Tyson G.W."/>
            <person name="Hugenholtz P."/>
        </authorList>
    </citation>
    <scope>NUCLEOTIDE SEQUENCE [LARGE SCALE GENOMIC DNA]</scope>
</reference>
<dbReference type="PANTHER" id="PTHR43790">
    <property type="entry name" value="CARBOHYDRATE TRANSPORT ATP-BINDING PROTEIN MG119-RELATED"/>
    <property type="match status" value="1"/>
</dbReference>
<dbReference type="SUPFAM" id="SSF52540">
    <property type="entry name" value="P-loop containing nucleoside triphosphate hydrolases"/>
    <property type="match status" value="1"/>
</dbReference>
<feature type="domain" description="Histidine kinase" evidence="8">
    <location>
        <begin position="395"/>
        <end position="603"/>
    </location>
</feature>
<dbReference type="PRINTS" id="PR00344">
    <property type="entry name" value="BCTRLSENSOR"/>
</dbReference>
<dbReference type="Gene3D" id="1.10.287.130">
    <property type="match status" value="1"/>
</dbReference>
<dbReference type="GO" id="GO:0016887">
    <property type="term" value="F:ATP hydrolysis activity"/>
    <property type="evidence" value="ECO:0007669"/>
    <property type="project" value="InterPro"/>
</dbReference>
<keyword evidence="5" id="KW-0677">Repeat</keyword>
<proteinExistence type="predicted"/>
<dbReference type="InterPro" id="IPR036890">
    <property type="entry name" value="HATPase_C_sf"/>
</dbReference>
<dbReference type="InterPro" id="IPR004358">
    <property type="entry name" value="Sig_transdc_His_kin-like_C"/>
</dbReference>
<dbReference type="PROSITE" id="PS50109">
    <property type="entry name" value="HIS_KIN"/>
    <property type="match status" value="1"/>
</dbReference>
<organism evidence="10 11">
    <name type="scientific">Vecturithrix granuli</name>
    <dbReference type="NCBI Taxonomy" id="1499967"/>
    <lineage>
        <taxon>Bacteria</taxon>
        <taxon>Candidatus Moduliflexota</taxon>
        <taxon>Candidatus Vecturitrichia</taxon>
        <taxon>Candidatus Vecturitrichales</taxon>
        <taxon>Candidatus Vecturitrichaceae</taxon>
        <taxon>Candidatus Vecturithrix</taxon>
    </lineage>
</organism>
<dbReference type="Pfam" id="PF00005">
    <property type="entry name" value="ABC_tran"/>
    <property type="match status" value="1"/>
</dbReference>
<dbReference type="SUPFAM" id="SSF47384">
    <property type="entry name" value="Homodimeric domain of signal transducing histidine kinase"/>
    <property type="match status" value="1"/>
</dbReference>
<keyword evidence="10" id="KW-0418">Kinase</keyword>
<keyword evidence="10" id="KW-0808">Transferase</keyword>
<dbReference type="eggNOG" id="COG1129">
    <property type="taxonomic scope" value="Bacteria"/>
</dbReference>
<dbReference type="Gene3D" id="3.30.565.10">
    <property type="entry name" value="Histidine kinase-like ATPase, C-terminal domain"/>
    <property type="match status" value="1"/>
</dbReference>
<keyword evidence="3" id="KW-0813">Transport</keyword>
<evidence type="ECO:0000256" key="7">
    <source>
        <dbReference type="ARBA" id="ARBA00022840"/>
    </source>
</evidence>
<dbReference type="STRING" id="1499967.U27_00967"/>
<evidence type="ECO:0000256" key="3">
    <source>
        <dbReference type="ARBA" id="ARBA00022448"/>
    </source>
</evidence>
<accession>A0A081C914</accession>
<dbReference type="CDD" id="cd00082">
    <property type="entry name" value="HisKA"/>
    <property type="match status" value="1"/>
</dbReference>
<dbReference type="Gene3D" id="3.30.450.20">
    <property type="entry name" value="PAS domain"/>
    <property type="match status" value="1"/>
</dbReference>
<keyword evidence="6" id="KW-0547">Nucleotide-binding</keyword>
<dbReference type="InterPro" id="IPR035965">
    <property type="entry name" value="PAS-like_dom_sf"/>
</dbReference>
<dbReference type="GO" id="GO:0005524">
    <property type="term" value="F:ATP binding"/>
    <property type="evidence" value="ECO:0007669"/>
    <property type="project" value="UniProtKB-KW"/>
</dbReference>
<dbReference type="InterPro" id="IPR003439">
    <property type="entry name" value="ABC_transporter-like_ATP-bd"/>
</dbReference>
<keyword evidence="7" id="KW-0067">ATP-binding</keyword>
<dbReference type="InterPro" id="IPR005467">
    <property type="entry name" value="His_kinase_dom"/>
</dbReference>
<dbReference type="InterPro" id="IPR027417">
    <property type="entry name" value="P-loop_NTPase"/>
</dbReference>
<dbReference type="InterPro" id="IPR050107">
    <property type="entry name" value="ABC_carbohydrate_import_ATPase"/>
</dbReference>
<evidence type="ECO:0000313" key="11">
    <source>
        <dbReference type="Proteomes" id="UP000030661"/>
    </source>
</evidence>
<evidence type="ECO:0000256" key="6">
    <source>
        <dbReference type="ARBA" id="ARBA00022741"/>
    </source>
</evidence>
<dbReference type="Gene3D" id="3.40.50.300">
    <property type="entry name" value="P-loop containing nucleotide triphosphate hydrolases"/>
    <property type="match status" value="1"/>
</dbReference>
<dbReference type="PROSITE" id="PS50893">
    <property type="entry name" value="ABC_TRANSPORTER_2"/>
    <property type="match status" value="1"/>
</dbReference>
<evidence type="ECO:0000313" key="10">
    <source>
        <dbReference type="EMBL" id="GAK61069.1"/>
    </source>
</evidence>
<dbReference type="GO" id="GO:0000155">
    <property type="term" value="F:phosphorelay sensor kinase activity"/>
    <property type="evidence" value="ECO:0007669"/>
    <property type="project" value="InterPro"/>
</dbReference>
<dbReference type="CDD" id="cd03216">
    <property type="entry name" value="ABC_Carb_Monos_I"/>
    <property type="match status" value="1"/>
</dbReference>
<dbReference type="InterPro" id="IPR000014">
    <property type="entry name" value="PAS"/>
</dbReference>
<protein>
    <recommendedName>
        <fullName evidence="2">histidine kinase</fullName>
        <ecNumber evidence="2">2.7.13.3</ecNumber>
    </recommendedName>
</protein>
<feature type="domain" description="ABC transporter" evidence="9">
    <location>
        <begin position="9"/>
        <end position="245"/>
    </location>
</feature>
<gene>
    <name evidence="10" type="ORF">U27_00967</name>
</gene>
<name>A0A081C914_VECG1</name>
<evidence type="ECO:0000256" key="2">
    <source>
        <dbReference type="ARBA" id="ARBA00012438"/>
    </source>
</evidence>
<dbReference type="PANTHER" id="PTHR43790:SF9">
    <property type="entry name" value="GALACTOFURANOSE TRANSPORTER ATP-BINDING PROTEIN YTFR"/>
    <property type="match status" value="1"/>
</dbReference>
<evidence type="ECO:0000256" key="1">
    <source>
        <dbReference type="ARBA" id="ARBA00000085"/>
    </source>
</evidence>